<dbReference type="PROSITE" id="PS00138">
    <property type="entry name" value="SUBTILASE_SER"/>
    <property type="match status" value="1"/>
</dbReference>
<reference evidence="7" key="1">
    <citation type="submission" date="2020-09" db="EMBL/GenBank/DDBJ databases">
        <authorList>
            <person name="Kim M.K."/>
        </authorList>
    </citation>
    <scope>NUCLEOTIDE SEQUENCE</scope>
    <source>
        <strain evidence="7">BT704</strain>
    </source>
</reference>
<sequence length="842" mass="90150">MFNHLRSTYSIAVLIGLLLSIPFLSVGQADLKQEAKAAKLSPDLLTLQLEAAQQKTLGQQSSKLRQAAPSTNSTPSGFRFGKFPIDRSTNRNTQQPLLKENQLKSGNLRQAAVSEGTITSMKSNRTRIRDGRVAIDAVANEADGQALLNDLQALGLQDGRYYQHIVFGYFPIDKLNRLRNVTTLRIARPSYRPIAHAGKVTSQGDKVMQADIARQTYNVTGAGSKIGVLSDSYNALGGAADGVASGDLPANVQILKDLPLDADSFLIDEGRAMAEIVHDVAPGADIAFYTAFESQVDFALGIIDLAKAGCNIIVDDVYYADEPFFQDGIIAQAVDYVKKSFNVSYFSAAGNQARDSYTSGFRNSGKLPPLPAGFSFPGGASAHEFGNGSIVQKIILQPGGIFTYNLQWADPFYSQSALSGGVSGAKTDLGVYVYIGGVLRPDLSSDEANIGLDPFEFNSIYNGSQTPAELEVVVVKYAGPDPSLLKFMYYGFGSTIQYLTQSSTVVGHANAAGAIAVGATWYRETPAYDPVQYPLPLIDYFSSAGGTPILFTPYGQPIPPQTRLKPEIVAPNGANTTFFFPGVDYENDGFPNFDGTSAAAPHAAGVAALLQEKARNSMSPDNVLLRLRTTAIDMDDPYTPGFDTGFDFGTGFGLIQADKALMIDGQPLVVLEPLYDCQTGAITLRTSGGDGTPITFTAPGIIRSSPASTSGVIEAGLRNDPKPILITAEQNGIKAVYEFSFAAYCNSERARIGATEPGTGLQITTLGNPINTDWVDVEVRGVQGQSLKLQVNNTLGESSSQRAVEIVAPVERHRLMLGHSAGMYFIHVSTPTQTKILKVVRQ</sequence>
<dbReference type="InterPro" id="IPR000209">
    <property type="entry name" value="Peptidase_S8/S53_dom"/>
</dbReference>
<evidence type="ECO:0000313" key="7">
    <source>
        <dbReference type="EMBL" id="MBD2752343.1"/>
    </source>
</evidence>
<dbReference type="EMBL" id="JACXAA010000002">
    <property type="protein sequence ID" value="MBD2752343.1"/>
    <property type="molecule type" value="Genomic_DNA"/>
</dbReference>
<dbReference type="GO" id="GO:0006508">
    <property type="term" value="P:proteolysis"/>
    <property type="evidence" value="ECO:0007669"/>
    <property type="project" value="UniProtKB-KW"/>
</dbReference>
<dbReference type="InterPro" id="IPR036852">
    <property type="entry name" value="Peptidase_S8/S53_dom_sf"/>
</dbReference>
<comment type="caution">
    <text evidence="7">The sequence shown here is derived from an EMBL/GenBank/DDBJ whole genome shotgun (WGS) entry which is preliminary data.</text>
</comment>
<evidence type="ECO:0000259" key="6">
    <source>
        <dbReference type="Pfam" id="PF00082"/>
    </source>
</evidence>
<organism evidence="7 8">
    <name type="scientific">Spirosoma validum</name>
    <dbReference type="NCBI Taxonomy" id="2771355"/>
    <lineage>
        <taxon>Bacteria</taxon>
        <taxon>Pseudomonadati</taxon>
        <taxon>Bacteroidota</taxon>
        <taxon>Cytophagia</taxon>
        <taxon>Cytophagales</taxon>
        <taxon>Cytophagaceae</taxon>
        <taxon>Spirosoma</taxon>
    </lineage>
</organism>
<keyword evidence="4" id="KW-0720">Serine protease</keyword>
<name>A0A927AZ07_9BACT</name>
<dbReference type="Pfam" id="PF00082">
    <property type="entry name" value="Peptidase_S8"/>
    <property type="match status" value="1"/>
</dbReference>
<evidence type="ECO:0000256" key="3">
    <source>
        <dbReference type="ARBA" id="ARBA00022801"/>
    </source>
</evidence>
<evidence type="ECO:0000256" key="1">
    <source>
        <dbReference type="ARBA" id="ARBA00011073"/>
    </source>
</evidence>
<keyword evidence="8" id="KW-1185">Reference proteome</keyword>
<dbReference type="InterPro" id="IPR023828">
    <property type="entry name" value="Peptidase_S8_Ser-AS"/>
</dbReference>
<keyword evidence="3" id="KW-0378">Hydrolase</keyword>
<dbReference type="GO" id="GO:0004252">
    <property type="term" value="F:serine-type endopeptidase activity"/>
    <property type="evidence" value="ECO:0007669"/>
    <property type="project" value="InterPro"/>
</dbReference>
<dbReference type="AlphaFoldDB" id="A0A927AZ07"/>
<evidence type="ECO:0000256" key="5">
    <source>
        <dbReference type="SAM" id="MobiDB-lite"/>
    </source>
</evidence>
<dbReference type="PANTHER" id="PTHR43806:SF11">
    <property type="entry name" value="CEREVISIN-RELATED"/>
    <property type="match status" value="1"/>
</dbReference>
<dbReference type="Proteomes" id="UP000653797">
    <property type="component" value="Unassembled WGS sequence"/>
</dbReference>
<evidence type="ECO:0000256" key="4">
    <source>
        <dbReference type="ARBA" id="ARBA00022825"/>
    </source>
</evidence>
<dbReference type="InterPro" id="IPR050131">
    <property type="entry name" value="Peptidase_S8_subtilisin-like"/>
</dbReference>
<dbReference type="SUPFAM" id="SSF52743">
    <property type="entry name" value="Subtilisin-like"/>
    <property type="match status" value="1"/>
</dbReference>
<accession>A0A927AZ07</accession>
<feature type="compositionally biased region" description="Polar residues" evidence="5">
    <location>
        <begin position="58"/>
        <end position="76"/>
    </location>
</feature>
<evidence type="ECO:0000256" key="2">
    <source>
        <dbReference type="ARBA" id="ARBA00022670"/>
    </source>
</evidence>
<dbReference type="CDD" id="cd05562">
    <property type="entry name" value="Peptidases_S53_like"/>
    <property type="match status" value="1"/>
</dbReference>
<dbReference type="PANTHER" id="PTHR43806">
    <property type="entry name" value="PEPTIDASE S8"/>
    <property type="match status" value="1"/>
</dbReference>
<gene>
    <name evidence="7" type="ORF">IC230_05535</name>
</gene>
<feature type="domain" description="Peptidase S8/S53" evidence="6">
    <location>
        <begin position="502"/>
        <end position="653"/>
    </location>
</feature>
<proteinExistence type="inferred from homology"/>
<comment type="similarity">
    <text evidence="1">Belongs to the peptidase S8 family.</text>
</comment>
<protein>
    <submittedName>
        <fullName evidence="7">S8 family serine peptidase</fullName>
    </submittedName>
</protein>
<evidence type="ECO:0000313" key="8">
    <source>
        <dbReference type="Proteomes" id="UP000653797"/>
    </source>
</evidence>
<dbReference type="RefSeq" id="WP_191037990.1">
    <property type="nucleotide sequence ID" value="NZ_JACXAA010000002.1"/>
</dbReference>
<keyword evidence="2" id="KW-0645">Protease</keyword>
<dbReference type="Gene3D" id="3.40.50.200">
    <property type="entry name" value="Peptidase S8/S53 domain"/>
    <property type="match status" value="2"/>
</dbReference>
<feature type="region of interest" description="Disordered" evidence="5">
    <location>
        <begin position="58"/>
        <end position="94"/>
    </location>
</feature>
<dbReference type="InterPro" id="IPR034075">
    <property type="entry name" value="Glr3161-like_dom"/>
</dbReference>